<keyword evidence="6" id="KW-1185">Reference proteome</keyword>
<dbReference type="Pfam" id="PF00668">
    <property type="entry name" value="Condensation"/>
    <property type="match status" value="1"/>
</dbReference>
<dbReference type="CDD" id="cd19531">
    <property type="entry name" value="LCL_NRPS-like"/>
    <property type="match status" value="1"/>
</dbReference>
<dbReference type="InterPro" id="IPR023213">
    <property type="entry name" value="CAT-like_dom_sf"/>
</dbReference>
<dbReference type="Proteomes" id="UP001595833">
    <property type="component" value="Unassembled WGS sequence"/>
</dbReference>
<dbReference type="PANTHER" id="PTHR45527">
    <property type="entry name" value="NONRIBOSOMAL PEPTIDE SYNTHETASE"/>
    <property type="match status" value="1"/>
</dbReference>
<dbReference type="Gene3D" id="2.30.38.10">
    <property type="entry name" value="Luciferase, Domain 3"/>
    <property type="match status" value="1"/>
</dbReference>
<dbReference type="Gene3D" id="3.30.559.30">
    <property type="entry name" value="Nonribosomal peptide synthetase, condensation domain"/>
    <property type="match status" value="1"/>
</dbReference>
<dbReference type="InterPro" id="IPR020806">
    <property type="entry name" value="PKS_PP-bd"/>
</dbReference>
<sequence>MSAVIPEGRADEVFLFPASSGQRRLWLVDQLLPASPVYNIGWRIGVDGPLDRGALERSLNRLAARHEALRTRFAAEDGVPVQVVPPALVVPLRHAPAGDADAVEAAVREEVRRPFALHDGPLLRATLVGDDVLVLVLHHAIADGWSCAVLFDELAALYAAEVGGAPAELPELPVQYPDYAVWQREQADGGAFAADAEHWRRALEGAPTVLALPTDRARPAVPTGRGAELRVELEVDDGSFARLLAVFQCVLHRVTGQADFLVATPVAARTRPETEGLVGFVANTLPLRATFTPGTTFGEVVAAAEAATVAALAHQDLPFEQLVDLVAPQRTLAHAPLVQVLFAVEPAPPARRAGPVTLRPEAVHNGGAKFDLSLTVEQAGERWFARWQYDTELFEAASVEALHAVFAAAVRARPADRVAELVLTSGDFGEHAVEVPAGTAAGLVLSALAEDPGAVAIEDVVPVEGAAAGGTAIGDVAAGEGALTRGELDRAANRLAHALLAAGVEPDQPVALCLDRGPAMVVGILAAWKAGAGYLPLDPSWPAARLTAMAEGSGVTVLVTDGAARADTGPLPGPWTEVDLDTADLASLPDTPVAVPQHPGSLAYVIHTSGSTGKPKGVRCTQGGLAALLRAMVELTGLGPRDRLASITTPAFDVSTVEMLAPLISGATLVVLPADDVADGALLRERIAESRATVVQGGPASWRMVVAAGGVPAHVRLRISGGEAMTRDLADDLQHDGAVLIDGYGPTETTVYSAAGVVAHAPDPVRLGPAVEGTSLHVLDPLMRPVPPGVIGELHIGGAGVARGYHGLPAQTADRFRPDPFGATPGGRLYASGDLVRRHADGRLEFLGRADRQLKIRGYRIEPGEVEAVLRAHEDVAQAVVVAWSAHAADVRLVAYAVPADPALPEDELRRRVRPHLAANLPEYMLPATVVVLDALPRTGTGKIDRDALPDPVWATEDVERVEPRDDTERRMAQIWREVLSMPADAPLGVHDNFFALGGHSLTATQMLARVRAAFDADLPLATLFAAPTIAELCGGLSGARTAVRGPVPLIDQLDDLSDDEIDRLLGALDDDLSDDGGLV</sequence>
<comment type="caution">
    <text evidence="5">The sequence shown here is derived from an EMBL/GenBank/DDBJ whole genome shotgun (WGS) entry which is preliminary data.</text>
</comment>
<organism evidence="5 6">
    <name type="scientific">Saccharothrix xinjiangensis</name>
    <dbReference type="NCBI Taxonomy" id="204798"/>
    <lineage>
        <taxon>Bacteria</taxon>
        <taxon>Bacillati</taxon>
        <taxon>Actinomycetota</taxon>
        <taxon>Actinomycetes</taxon>
        <taxon>Pseudonocardiales</taxon>
        <taxon>Pseudonocardiaceae</taxon>
        <taxon>Saccharothrix</taxon>
    </lineage>
</organism>
<keyword evidence="2" id="KW-0596">Phosphopantetheine</keyword>
<comment type="cofactor">
    <cofactor evidence="1">
        <name>pantetheine 4'-phosphate</name>
        <dbReference type="ChEBI" id="CHEBI:47942"/>
    </cofactor>
</comment>
<dbReference type="Gene3D" id="3.30.300.30">
    <property type="match status" value="1"/>
</dbReference>
<dbReference type="SUPFAM" id="SSF52777">
    <property type="entry name" value="CoA-dependent acyltransferases"/>
    <property type="match status" value="2"/>
</dbReference>
<dbReference type="SUPFAM" id="SSF47336">
    <property type="entry name" value="ACP-like"/>
    <property type="match status" value="1"/>
</dbReference>
<dbReference type="InterPro" id="IPR010071">
    <property type="entry name" value="AA_adenyl_dom"/>
</dbReference>
<dbReference type="Gene3D" id="3.40.50.980">
    <property type="match status" value="2"/>
</dbReference>
<dbReference type="Pfam" id="PF00550">
    <property type="entry name" value="PP-binding"/>
    <property type="match status" value="1"/>
</dbReference>
<keyword evidence="3" id="KW-0597">Phosphoprotein</keyword>
<protein>
    <submittedName>
        <fullName evidence="5">Amino acid adenylation domain-containing protein</fullName>
    </submittedName>
</protein>
<dbReference type="InterPro" id="IPR000873">
    <property type="entry name" value="AMP-dep_synth/lig_dom"/>
</dbReference>
<dbReference type="InterPro" id="IPR045851">
    <property type="entry name" value="AMP-bd_C_sf"/>
</dbReference>
<evidence type="ECO:0000313" key="5">
    <source>
        <dbReference type="EMBL" id="MFC5057209.1"/>
    </source>
</evidence>
<dbReference type="Gene3D" id="1.10.1200.10">
    <property type="entry name" value="ACP-like"/>
    <property type="match status" value="1"/>
</dbReference>
<accession>A0ABV9Y779</accession>
<evidence type="ECO:0000256" key="1">
    <source>
        <dbReference type="ARBA" id="ARBA00001957"/>
    </source>
</evidence>
<dbReference type="InterPro" id="IPR009081">
    <property type="entry name" value="PP-bd_ACP"/>
</dbReference>
<dbReference type="SMART" id="SM00823">
    <property type="entry name" value="PKS_PP"/>
    <property type="match status" value="1"/>
</dbReference>
<evidence type="ECO:0000259" key="4">
    <source>
        <dbReference type="PROSITE" id="PS50075"/>
    </source>
</evidence>
<dbReference type="Pfam" id="PF00501">
    <property type="entry name" value="AMP-binding"/>
    <property type="match status" value="1"/>
</dbReference>
<dbReference type="PROSITE" id="PS00012">
    <property type="entry name" value="PHOSPHOPANTETHEINE"/>
    <property type="match status" value="1"/>
</dbReference>
<dbReference type="InterPro" id="IPR006162">
    <property type="entry name" value="Ppantetheine_attach_site"/>
</dbReference>
<feature type="domain" description="Carrier" evidence="4">
    <location>
        <begin position="966"/>
        <end position="1041"/>
    </location>
</feature>
<evidence type="ECO:0000313" key="6">
    <source>
        <dbReference type="Proteomes" id="UP001595833"/>
    </source>
</evidence>
<gene>
    <name evidence="5" type="ORF">ACFPFM_26110</name>
</gene>
<evidence type="ECO:0000256" key="2">
    <source>
        <dbReference type="ARBA" id="ARBA00022450"/>
    </source>
</evidence>
<dbReference type="Gene3D" id="3.30.559.10">
    <property type="entry name" value="Chloramphenicol acetyltransferase-like domain"/>
    <property type="match status" value="1"/>
</dbReference>
<dbReference type="PANTHER" id="PTHR45527:SF1">
    <property type="entry name" value="FATTY ACID SYNTHASE"/>
    <property type="match status" value="1"/>
</dbReference>
<name>A0ABV9Y779_9PSEU</name>
<dbReference type="InterPro" id="IPR025110">
    <property type="entry name" value="AMP-bd_C"/>
</dbReference>
<dbReference type="NCBIfam" id="TIGR01733">
    <property type="entry name" value="AA-adenyl-dom"/>
    <property type="match status" value="1"/>
</dbReference>
<dbReference type="InterPro" id="IPR020845">
    <property type="entry name" value="AMP-binding_CS"/>
</dbReference>
<dbReference type="InterPro" id="IPR036736">
    <property type="entry name" value="ACP-like_sf"/>
</dbReference>
<dbReference type="PROSITE" id="PS00455">
    <property type="entry name" value="AMP_BINDING"/>
    <property type="match status" value="1"/>
</dbReference>
<dbReference type="RefSeq" id="WP_344037253.1">
    <property type="nucleotide sequence ID" value="NZ_BAAAKE010000006.1"/>
</dbReference>
<dbReference type="InterPro" id="IPR001242">
    <property type="entry name" value="Condensation_dom"/>
</dbReference>
<reference evidence="6" key="1">
    <citation type="journal article" date="2019" name="Int. J. Syst. Evol. Microbiol.">
        <title>The Global Catalogue of Microorganisms (GCM) 10K type strain sequencing project: providing services to taxonomists for standard genome sequencing and annotation.</title>
        <authorList>
            <consortium name="The Broad Institute Genomics Platform"/>
            <consortium name="The Broad Institute Genome Sequencing Center for Infectious Disease"/>
            <person name="Wu L."/>
            <person name="Ma J."/>
        </authorList>
    </citation>
    <scope>NUCLEOTIDE SEQUENCE [LARGE SCALE GENOMIC DNA]</scope>
    <source>
        <strain evidence="6">KCTC 12848</strain>
    </source>
</reference>
<dbReference type="SUPFAM" id="SSF56801">
    <property type="entry name" value="Acetyl-CoA synthetase-like"/>
    <property type="match status" value="1"/>
</dbReference>
<dbReference type="EMBL" id="JBHSJB010000027">
    <property type="protein sequence ID" value="MFC5057209.1"/>
    <property type="molecule type" value="Genomic_DNA"/>
</dbReference>
<dbReference type="PROSITE" id="PS50075">
    <property type="entry name" value="CARRIER"/>
    <property type="match status" value="1"/>
</dbReference>
<dbReference type="Pfam" id="PF13193">
    <property type="entry name" value="AMP-binding_C"/>
    <property type="match status" value="1"/>
</dbReference>
<dbReference type="CDD" id="cd05930">
    <property type="entry name" value="A_NRPS"/>
    <property type="match status" value="1"/>
</dbReference>
<evidence type="ECO:0000256" key="3">
    <source>
        <dbReference type="ARBA" id="ARBA00022553"/>
    </source>
</evidence>
<proteinExistence type="predicted"/>